<protein>
    <recommendedName>
        <fullName evidence="1">Aminoglycoside phosphotransferase domain-containing protein</fullName>
    </recommendedName>
</protein>
<dbReference type="InterPro" id="IPR002575">
    <property type="entry name" value="Aminoglycoside_PTrfase"/>
</dbReference>
<reference evidence="2 3" key="1">
    <citation type="submission" date="2020-08" db="EMBL/GenBank/DDBJ databases">
        <title>Sequencing the genomes of 1000 actinobacteria strains.</title>
        <authorList>
            <person name="Klenk H.-P."/>
        </authorList>
    </citation>
    <scope>NUCLEOTIDE SEQUENCE [LARGE SCALE GENOMIC DNA]</scope>
    <source>
        <strain evidence="2 3">DSM 45518</strain>
    </source>
</reference>
<dbReference type="SUPFAM" id="SSF56112">
    <property type="entry name" value="Protein kinase-like (PK-like)"/>
    <property type="match status" value="1"/>
</dbReference>
<dbReference type="AlphaFoldDB" id="A0A7W7G592"/>
<evidence type="ECO:0000313" key="3">
    <source>
        <dbReference type="Proteomes" id="UP000542742"/>
    </source>
</evidence>
<gene>
    <name evidence="2" type="ORF">BKA14_008331</name>
</gene>
<feature type="domain" description="Aminoglycoside phosphotransferase" evidence="1">
    <location>
        <begin position="149"/>
        <end position="323"/>
    </location>
</feature>
<evidence type="ECO:0000259" key="1">
    <source>
        <dbReference type="Pfam" id="PF01636"/>
    </source>
</evidence>
<comment type="caution">
    <text evidence="2">The sequence shown here is derived from an EMBL/GenBank/DDBJ whole genome shotgun (WGS) entry which is preliminary data.</text>
</comment>
<proteinExistence type="predicted"/>
<dbReference type="Pfam" id="PF01636">
    <property type="entry name" value="APH"/>
    <property type="match status" value="1"/>
</dbReference>
<name>A0A7W7G592_9ACTN</name>
<keyword evidence="3" id="KW-1185">Reference proteome</keyword>
<dbReference type="RefSeq" id="WP_184956218.1">
    <property type="nucleotide sequence ID" value="NZ_BOMC01000024.1"/>
</dbReference>
<organism evidence="2 3">
    <name type="scientific">Paractinoplanes abujensis</name>
    <dbReference type="NCBI Taxonomy" id="882441"/>
    <lineage>
        <taxon>Bacteria</taxon>
        <taxon>Bacillati</taxon>
        <taxon>Actinomycetota</taxon>
        <taxon>Actinomycetes</taxon>
        <taxon>Micromonosporales</taxon>
        <taxon>Micromonosporaceae</taxon>
        <taxon>Paractinoplanes</taxon>
    </lineage>
</organism>
<accession>A0A7W7G592</accession>
<dbReference type="Gene3D" id="3.90.1200.10">
    <property type="match status" value="1"/>
</dbReference>
<dbReference type="Proteomes" id="UP000542742">
    <property type="component" value="Unassembled WGS sequence"/>
</dbReference>
<evidence type="ECO:0000313" key="2">
    <source>
        <dbReference type="EMBL" id="MBB4698183.1"/>
    </source>
</evidence>
<sequence length="382" mass="41279">MKRIVTLVLVRPDGTVLGQAEPFEADVPWWQEVSGFGSGLQVLRLLGADRPAPPGGHVTYLAEVTGAFPGKINPVSPYEVGPHPRRAPYAEVGGPTASISWATGIVPGTTAHQQRTWNLSAIWRLDDKDGHPVAWLKQVPRFFGHEAYALRMVAEVAPQLVPRLIADGEDGRVLLAHAPGEDRYGAGPEVCARIAEAFHPIQAHFAAHPAPLAGIPDARLTVEPFARVAEPHYASIPGLRRLIDDLPARFAAIAACGLPDTLVHGDLHPGNARTDDEGRLTIMDWGDCTYGNPVFDILRLTDGRTGGFAPHDETLAAWADRWKQTVPGCDPVRAAELMRPVAPLRSALVYAAFLDHIEPTEWPYHAADVPERLAAAVAETVP</sequence>
<dbReference type="EMBL" id="JACHMF010000001">
    <property type="protein sequence ID" value="MBB4698183.1"/>
    <property type="molecule type" value="Genomic_DNA"/>
</dbReference>
<dbReference type="InterPro" id="IPR011009">
    <property type="entry name" value="Kinase-like_dom_sf"/>
</dbReference>